<dbReference type="Proteomes" id="UP000094291">
    <property type="component" value="Unassembled WGS sequence"/>
</dbReference>
<gene>
    <name evidence="2" type="ORF">BFW38_14495</name>
</gene>
<comment type="caution">
    <text evidence="2">The sequence shown here is derived from an EMBL/GenBank/DDBJ whole genome shotgun (WGS) entry which is preliminary data.</text>
</comment>
<feature type="transmembrane region" description="Helical" evidence="1">
    <location>
        <begin position="75"/>
        <end position="96"/>
    </location>
</feature>
<keyword evidence="1" id="KW-1133">Transmembrane helix</keyword>
<accession>A0A1E2VC48</accession>
<protein>
    <recommendedName>
        <fullName evidence="4">Major facilitator superfamily (MFS) profile domain-containing protein</fullName>
    </recommendedName>
</protein>
<name>A0A1E2VC48_9GAMM</name>
<evidence type="ECO:0000256" key="1">
    <source>
        <dbReference type="SAM" id="Phobius"/>
    </source>
</evidence>
<dbReference type="EMBL" id="MDTQ01000001">
    <property type="protein sequence ID" value="ODC04559.1"/>
    <property type="molecule type" value="Genomic_DNA"/>
</dbReference>
<keyword evidence="1" id="KW-0812">Transmembrane</keyword>
<dbReference type="OrthoDB" id="6370315at2"/>
<evidence type="ECO:0000313" key="2">
    <source>
        <dbReference type="EMBL" id="ODC04559.1"/>
    </source>
</evidence>
<organism evidence="2 3">
    <name type="scientific">Terasakiispira papahanaumokuakeensis</name>
    <dbReference type="NCBI Taxonomy" id="197479"/>
    <lineage>
        <taxon>Bacteria</taxon>
        <taxon>Pseudomonadati</taxon>
        <taxon>Pseudomonadota</taxon>
        <taxon>Gammaproteobacteria</taxon>
        <taxon>Oceanospirillales</taxon>
        <taxon>Terasakiispira</taxon>
    </lineage>
</organism>
<evidence type="ECO:0008006" key="4">
    <source>
        <dbReference type="Google" id="ProtNLM"/>
    </source>
</evidence>
<dbReference type="RefSeq" id="WP_068999543.1">
    <property type="nucleotide sequence ID" value="NZ_MDTQ01000001.1"/>
</dbReference>
<keyword evidence="1" id="KW-0472">Membrane</keyword>
<dbReference type="AlphaFoldDB" id="A0A1E2VC48"/>
<keyword evidence="3" id="KW-1185">Reference proteome</keyword>
<sequence>MMSLTGLILSILFQIGWGFWGAMLAVFAGAGVANATTLSPFQDRLFSAAIFAFPVLSALVILILIYGYRHQFSGAVYWWHALPIGCLMVYISYLSLLSR</sequence>
<feature type="transmembrane region" description="Helical" evidence="1">
    <location>
        <begin position="45"/>
        <end position="68"/>
    </location>
</feature>
<reference evidence="2 3" key="1">
    <citation type="submission" date="2016-08" db="EMBL/GenBank/DDBJ databases">
        <authorList>
            <person name="Seilhamer J.J."/>
        </authorList>
    </citation>
    <scope>NUCLEOTIDE SEQUENCE [LARGE SCALE GENOMIC DNA]</scope>
    <source>
        <strain evidence="2 3">PH27A</strain>
    </source>
</reference>
<evidence type="ECO:0000313" key="3">
    <source>
        <dbReference type="Proteomes" id="UP000094291"/>
    </source>
</evidence>
<proteinExistence type="predicted"/>